<dbReference type="SUPFAM" id="SSF53271">
    <property type="entry name" value="PRTase-like"/>
    <property type="match status" value="1"/>
</dbReference>
<dbReference type="AlphaFoldDB" id="A0A5P9QDH2"/>
<comment type="cofactor">
    <cofactor evidence="1">
        <name>Mg(2+)</name>
        <dbReference type="ChEBI" id="CHEBI:18420"/>
    </cofactor>
</comment>
<keyword evidence="3" id="KW-0460">Magnesium</keyword>
<name>A0A5P9QDH2_9MICO</name>
<dbReference type="Proteomes" id="UP000326702">
    <property type="component" value="Chromosome"/>
</dbReference>
<evidence type="ECO:0000313" key="5">
    <source>
        <dbReference type="Proteomes" id="UP000326702"/>
    </source>
</evidence>
<dbReference type="InterPro" id="IPR029057">
    <property type="entry name" value="PRTase-like"/>
</dbReference>
<dbReference type="Pfam" id="PF00702">
    <property type="entry name" value="Hydrolase"/>
    <property type="match status" value="1"/>
</dbReference>
<dbReference type="SFLD" id="SFLDG01129">
    <property type="entry name" value="C1.5:_HAD__Beta-PGM__Phosphata"/>
    <property type="match status" value="1"/>
</dbReference>
<dbReference type="EMBL" id="CP045529">
    <property type="protein sequence ID" value="QFU99521.1"/>
    <property type="molecule type" value="Genomic_DNA"/>
</dbReference>
<sequence length="557" mass="57066">MATLALPDATAVPVRAVSLDVWLTLLRSNPRFKAARDAALRSGLGLPVPDDAFSAALRSADVAADRQVEADGRDRGLAERVDLAVAALRRDGLVPAGAGAVLAEAPELVAELVARQRELALELPPVPLHPDLPGLLAELGALVPLAVTSNTGMLPGTTMRALLDAAGLLAPVRVLTFSDELGTGKPSPAIFEATVAGLGVPAAAVLHVGDNPVADVRGATGAGLRAALVGPDETTDALLRRVLDEVRSDRSTTPASPGVPLVRTVALTRLGGTRDDLRDAATGAPFDVRTYSRMKHGDLDATTALGRALGRELLARVPALATDPAPVVLPVAYLAVPPACLLLARAALDVVDGARAAHGLEPGRVVRVAKGSVTRTDYAGASAEARRAELASIGFRLDEDLGGARVVLVDDVRVTGLAEQTLLDVLARDGAGRPAEVVTAYVAVCEPGLAADPSVEAVLNHAAARSVADLADAVRAGRFALTIRFLKRLLGAPDAEREEFLDACDAALLDELADGARATGPAFCAGYADGLAAVDARRAAARRDPGPALAAARPVGA</sequence>
<dbReference type="Gene3D" id="3.40.50.1000">
    <property type="entry name" value="HAD superfamily/HAD-like"/>
    <property type="match status" value="1"/>
</dbReference>
<dbReference type="NCBIfam" id="TIGR01549">
    <property type="entry name" value="HAD-SF-IA-v1"/>
    <property type="match status" value="1"/>
</dbReference>
<evidence type="ECO:0000256" key="1">
    <source>
        <dbReference type="ARBA" id="ARBA00001946"/>
    </source>
</evidence>
<dbReference type="GO" id="GO:0016787">
    <property type="term" value="F:hydrolase activity"/>
    <property type="evidence" value="ECO:0007669"/>
    <property type="project" value="UniProtKB-KW"/>
</dbReference>
<dbReference type="InterPro" id="IPR036412">
    <property type="entry name" value="HAD-like_sf"/>
</dbReference>
<dbReference type="Pfam" id="PF15610">
    <property type="entry name" value="PRTase_3"/>
    <property type="match status" value="1"/>
</dbReference>
<dbReference type="InterPro" id="IPR023214">
    <property type="entry name" value="HAD_sf"/>
</dbReference>
<dbReference type="InterPro" id="IPR006439">
    <property type="entry name" value="HAD-SF_hydro_IA"/>
</dbReference>
<dbReference type="OrthoDB" id="3362560at2"/>
<proteinExistence type="predicted"/>
<evidence type="ECO:0000256" key="2">
    <source>
        <dbReference type="ARBA" id="ARBA00022801"/>
    </source>
</evidence>
<dbReference type="InterPro" id="IPR028944">
    <property type="entry name" value="PRTase_ComF-like"/>
</dbReference>
<dbReference type="KEGG" id="lxl:KDY119_03052"/>
<evidence type="ECO:0000313" key="4">
    <source>
        <dbReference type="EMBL" id="QFU99521.1"/>
    </source>
</evidence>
<dbReference type="Gene3D" id="1.10.150.400">
    <property type="match status" value="1"/>
</dbReference>
<dbReference type="GO" id="GO:0044281">
    <property type="term" value="P:small molecule metabolic process"/>
    <property type="evidence" value="ECO:0007669"/>
    <property type="project" value="UniProtKB-ARBA"/>
</dbReference>
<dbReference type="InterPro" id="IPR051400">
    <property type="entry name" value="HAD-like_hydrolase"/>
</dbReference>
<accession>A0A5P9QDH2</accession>
<dbReference type="RefSeq" id="WP_153022499.1">
    <property type="nucleotide sequence ID" value="NZ_CP045529.1"/>
</dbReference>
<organism evidence="4 5">
    <name type="scientific">Luteimicrobium xylanilyticum</name>
    <dbReference type="NCBI Taxonomy" id="1133546"/>
    <lineage>
        <taxon>Bacteria</taxon>
        <taxon>Bacillati</taxon>
        <taxon>Actinomycetota</taxon>
        <taxon>Actinomycetes</taxon>
        <taxon>Micrococcales</taxon>
        <taxon>Luteimicrobium</taxon>
    </lineage>
</organism>
<protein>
    <submittedName>
        <fullName evidence="4">Uncharacterized protein</fullName>
    </submittedName>
</protein>
<keyword evidence="5" id="KW-1185">Reference proteome</keyword>
<reference evidence="4 5" key="1">
    <citation type="submission" date="2019-10" db="EMBL/GenBank/DDBJ databases">
        <title>Genome sequence of Luteimicrobium xylanilyticum HY-24.</title>
        <authorList>
            <person name="Kim D.Y."/>
            <person name="Park H.-Y."/>
        </authorList>
    </citation>
    <scope>NUCLEOTIDE SEQUENCE [LARGE SCALE GENOMIC DNA]</scope>
    <source>
        <strain evidence="4 5">HY-24</strain>
    </source>
</reference>
<dbReference type="SUPFAM" id="SSF56784">
    <property type="entry name" value="HAD-like"/>
    <property type="match status" value="1"/>
</dbReference>
<dbReference type="PANTHER" id="PTHR46470">
    <property type="entry name" value="N-ACYLNEURAMINATE-9-PHOSPHATASE"/>
    <property type="match status" value="1"/>
</dbReference>
<evidence type="ECO:0000256" key="3">
    <source>
        <dbReference type="ARBA" id="ARBA00022842"/>
    </source>
</evidence>
<dbReference type="SFLD" id="SFLDS00003">
    <property type="entry name" value="Haloacid_Dehalogenase"/>
    <property type="match status" value="1"/>
</dbReference>
<gene>
    <name evidence="4" type="ORF">KDY119_03052</name>
</gene>
<keyword evidence="2" id="KW-0378">Hydrolase</keyword>